<accession>A0ABN4C8V1</accession>
<dbReference type="EMBL" id="CP004146">
    <property type="protein sequence ID" value="AHH03147.1"/>
    <property type="molecule type" value="Genomic_DNA"/>
</dbReference>
<gene>
    <name evidence="1" type="ORF">BHY_0196</name>
</gene>
<sequence>MPIGKGLKKDLEKSIISSSVLKDNVKEAHL</sequence>
<evidence type="ECO:0008006" key="3">
    <source>
        <dbReference type="Google" id="ProtNLM"/>
    </source>
</evidence>
<reference evidence="1" key="1">
    <citation type="submission" date="2013-02" db="EMBL/GenBank/DDBJ databases">
        <title>Comparative genomics of Borrelia species.</title>
        <authorList>
            <person name="Schwan T.G."/>
            <person name="Raffel S.J."/>
            <person name="Porcella S.F."/>
        </authorList>
    </citation>
    <scope>NUCLEOTIDE SEQUENCE [LARGE SCALE GENOMIC DNA]</scope>
    <source>
        <strain evidence="1">YOR</strain>
    </source>
</reference>
<organism evidence="1 2">
    <name type="scientific">Borrelia nietonii YOR</name>
    <dbReference type="NCBI Taxonomy" id="1293576"/>
    <lineage>
        <taxon>Bacteria</taxon>
        <taxon>Pseudomonadati</taxon>
        <taxon>Spirochaetota</taxon>
        <taxon>Spirochaetia</taxon>
        <taxon>Spirochaetales</taxon>
        <taxon>Borreliaceae</taxon>
        <taxon>Borrelia</taxon>
        <taxon>Borrelia nietonii</taxon>
    </lineage>
</organism>
<protein>
    <recommendedName>
        <fullName evidence="3">Variable outer membrane protein</fullName>
    </recommendedName>
</protein>
<keyword evidence="2" id="KW-1185">Reference proteome</keyword>
<evidence type="ECO:0000313" key="2">
    <source>
        <dbReference type="Proteomes" id="UP000019269"/>
    </source>
</evidence>
<evidence type="ECO:0000313" key="1">
    <source>
        <dbReference type="EMBL" id="AHH03147.1"/>
    </source>
</evidence>
<name>A0ABN4C8V1_9SPIR</name>
<proteinExistence type="predicted"/>
<dbReference type="Proteomes" id="UP000019269">
    <property type="component" value="Chromosome"/>
</dbReference>